<dbReference type="NCBIfam" id="NF003507">
    <property type="entry name" value="PRK05170.2-5"/>
    <property type="match status" value="1"/>
</dbReference>
<dbReference type="PANTHER" id="PTHR37421">
    <property type="entry name" value="UPF0260 PROTEIN YCGN"/>
    <property type="match status" value="1"/>
</dbReference>
<accession>A0A1R4EEX3</accession>
<protein>
    <submittedName>
        <fullName evidence="1">Uncharacterized protein</fullName>
    </submittedName>
</protein>
<gene>
    <name evidence="1" type="ORF">A1019T_00918</name>
</gene>
<keyword evidence="2" id="KW-1185">Reference proteome</keyword>
<dbReference type="Pfam" id="PF03692">
    <property type="entry name" value="CxxCxxCC"/>
    <property type="match status" value="1"/>
</dbReference>
<name>A0A1R4EEX3_9GAMM</name>
<dbReference type="PANTHER" id="PTHR37421:SF1">
    <property type="entry name" value="UPF0260 PROTEIN YCGN"/>
    <property type="match status" value="1"/>
</dbReference>
<sequence length="158" mass="18136">MDDEQLRPNFWEKYTLDQLTTAEWEALCDGCGGCCLEKFLDDPESPYEVEYTDVACKLLDCSTGYCSNYENRQQFVPECVSLTADKLPDMMWLPSNCAYKLIYLGEGLPKWHLLLTQDIELTKQGMREDGVGVAGRCVSENQVNEDDLEDRIVRWIQA</sequence>
<dbReference type="PIRSF" id="PIRSF006173">
    <property type="entry name" value="UCP006173"/>
    <property type="match status" value="1"/>
</dbReference>
<dbReference type="EMBL" id="FUGD01000067">
    <property type="protein sequence ID" value="SJM36949.1"/>
    <property type="molecule type" value="Genomic_DNA"/>
</dbReference>
<evidence type="ECO:0000313" key="1">
    <source>
        <dbReference type="EMBL" id="SJM36949.1"/>
    </source>
</evidence>
<evidence type="ECO:0000313" key="2">
    <source>
        <dbReference type="Proteomes" id="UP000188169"/>
    </source>
</evidence>
<proteinExistence type="predicted"/>
<organism evidence="1 2">
    <name type="scientific">Psychrobacter pasteurii</name>
    <dbReference type="NCBI Taxonomy" id="1945520"/>
    <lineage>
        <taxon>Bacteria</taxon>
        <taxon>Pseudomonadati</taxon>
        <taxon>Pseudomonadota</taxon>
        <taxon>Gammaproteobacteria</taxon>
        <taxon>Moraxellales</taxon>
        <taxon>Moraxellaceae</taxon>
        <taxon>Psychrobacter</taxon>
    </lineage>
</organism>
<dbReference type="NCBIfam" id="NF003506">
    <property type="entry name" value="PRK05170.2-4"/>
    <property type="match status" value="1"/>
</dbReference>
<dbReference type="STRING" id="1945520.A1019T_00918"/>
<reference evidence="2" key="1">
    <citation type="submission" date="2017-02" db="EMBL/GenBank/DDBJ databases">
        <authorList>
            <person name="Mornico D."/>
        </authorList>
    </citation>
    <scope>NUCLEOTIDE SEQUENCE [LARGE SCALE GENOMIC DNA]</scope>
</reference>
<dbReference type="InterPro" id="IPR005358">
    <property type="entry name" value="Puta_zinc/iron-chelating_dom"/>
</dbReference>
<dbReference type="AlphaFoldDB" id="A0A1R4EEX3"/>
<dbReference type="RefSeq" id="WP_425272059.1">
    <property type="nucleotide sequence ID" value="NZ_FUGD01000067.1"/>
</dbReference>
<dbReference type="InterPro" id="IPR008228">
    <property type="entry name" value="UCP006173"/>
</dbReference>
<dbReference type="Proteomes" id="UP000188169">
    <property type="component" value="Unassembled WGS sequence"/>
</dbReference>